<evidence type="ECO:0000313" key="10">
    <source>
        <dbReference type="EMBL" id="KAL3796141.1"/>
    </source>
</evidence>
<feature type="region of interest" description="Disordered" evidence="8">
    <location>
        <begin position="437"/>
        <end position="513"/>
    </location>
</feature>
<feature type="compositionally biased region" description="Basic and acidic residues" evidence="8">
    <location>
        <begin position="453"/>
        <end position="501"/>
    </location>
</feature>
<evidence type="ECO:0000256" key="8">
    <source>
        <dbReference type="SAM" id="MobiDB-lite"/>
    </source>
</evidence>
<protein>
    <recommendedName>
        <fullName evidence="1">non-specific serine/threonine protein kinase</fullName>
        <ecNumber evidence="1">2.7.11.1</ecNumber>
    </recommendedName>
</protein>
<dbReference type="GO" id="GO:0005524">
    <property type="term" value="F:ATP binding"/>
    <property type="evidence" value="ECO:0007669"/>
    <property type="project" value="UniProtKB-KW"/>
</dbReference>
<dbReference type="Proteomes" id="UP001516023">
    <property type="component" value="Unassembled WGS sequence"/>
</dbReference>
<sequence length="513" mass="57987">MYFKQANTGKGESRDDGDANTNLTALAIVPYCPDSHQHPWSQSRPPMPLSQELPKRQTVNDKSRETLTTRQKEVTAIRKHLALERHESIDSSTQSGVFGSASAGTLPDVARLHPMKTKSTDRLECHAKNYWTSNSNFSSNQLSAFSFDHTGEDSSADWGSFPSHRTISKPVYSLRSSCEHSGGEKNDSDVSEWTKNLDGSESQSLQWDSNRLTVDDTDEKKPSEDNESFHNVNSQFRTLIRQESLELERRPHRNATQNNVANARNAGCVRLNAEERQARALSAFNIFRQIVNGLEHIHSKGIIHRDLKPANSFVGDDDNWRIGDFGLSKVMRDAHPGPLSPSSNEFFTSRNFVKDGHIVAVGTASYSVPEQITDTHYGPEVDSFALGMIPLELFSMFTSEHGRAKAFHNCCHRGELELSLQRTYPEVSTLVLACKQNDRSRRPTTSDIQNAGVHHERVTPHWKTDTMRESKPIRSDDDEERTSAEEPRRIQEQEQRKKSFEQVEYTPTKAIPR</sequence>
<dbReference type="InterPro" id="IPR050339">
    <property type="entry name" value="CC_SR_Kinase"/>
</dbReference>
<dbReference type="InterPro" id="IPR011009">
    <property type="entry name" value="Kinase-like_dom_sf"/>
</dbReference>
<keyword evidence="4" id="KW-0547">Nucleotide-binding</keyword>
<keyword evidence="11" id="KW-1185">Reference proteome</keyword>
<evidence type="ECO:0000256" key="5">
    <source>
        <dbReference type="ARBA" id="ARBA00022777"/>
    </source>
</evidence>
<evidence type="ECO:0000256" key="4">
    <source>
        <dbReference type="ARBA" id="ARBA00022741"/>
    </source>
</evidence>
<dbReference type="Pfam" id="PF00069">
    <property type="entry name" value="Pkinase"/>
    <property type="match status" value="1"/>
</dbReference>
<evidence type="ECO:0000256" key="7">
    <source>
        <dbReference type="ARBA" id="ARBA00023193"/>
    </source>
</evidence>
<dbReference type="PANTHER" id="PTHR11042:SF160">
    <property type="entry name" value="EUKARYOTIC TRANSLATION INITIATION FACTOR 2-ALPHA KINASE 1"/>
    <property type="match status" value="1"/>
</dbReference>
<feature type="compositionally biased region" description="Basic and acidic residues" evidence="8">
    <location>
        <begin position="218"/>
        <end position="228"/>
    </location>
</feature>
<organism evidence="10 11">
    <name type="scientific">Cyclotella cryptica</name>
    <dbReference type="NCBI Taxonomy" id="29204"/>
    <lineage>
        <taxon>Eukaryota</taxon>
        <taxon>Sar</taxon>
        <taxon>Stramenopiles</taxon>
        <taxon>Ochrophyta</taxon>
        <taxon>Bacillariophyta</taxon>
        <taxon>Coscinodiscophyceae</taxon>
        <taxon>Thalassiosirophycidae</taxon>
        <taxon>Stephanodiscales</taxon>
        <taxon>Stephanodiscaceae</taxon>
        <taxon>Cyclotella</taxon>
    </lineage>
</organism>
<feature type="region of interest" description="Disordered" evidence="8">
    <location>
        <begin position="34"/>
        <end position="70"/>
    </location>
</feature>
<keyword evidence="2" id="KW-0723">Serine/threonine-protein kinase</keyword>
<keyword evidence="7" id="KW-0652">Protein synthesis inhibitor</keyword>
<dbReference type="PROSITE" id="PS50011">
    <property type="entry name" value="PROTEIN_KINASE_DOM"/>
    <property type="match status" value="1"/>
</dbReference>
<dbReference type="Gene3D" id="1.10.510.10">
    <property type="entry name" value="Transferase(Phosphotransferase) domain 1"/>
    <property type="match status" value="1"/>
</dbReference>
<keyword evidence="3" id="KW-0808">Transferase</keyword>
<feature type="domain" description="Protein kinase" evidence="9">
    <location>
        <begin position="87"/>
        <end position="458"/>
    </location>
</feature>
<evidence type="ECO:0000256" key="3">
    <source>
        <dbReference type="ARBA" id="ARBA00022679"/>
    </source>
</evidence>
<accession>A0ABD3Q8Z0</accession>
<feature type="compositionally biased region" description="Polar residues" evidence="8">
    <location>
        <begin position="1"/>
        <end position="10"/>
    </location>
</feature>
<evidence type="ECO:0000313" key="11">
    <source>
        <dbReference type="Proteomes" id="UP001516023"/>
    </source>
</evidence>
<dbReference type="EC" id="2.7.11.1" evidence="1"/>
<feature type="compositionally biased region" description="Polar residues" evidence="8">
    <location>
        <begin position="191"/>
        <end position="212"/>
    </location>
</feature>
<evidence type="ECO:0000259" key="9">
    <source>
        <dbReference type="PROSITE" id="PS50011"/>
    </source>
</evidence>
<reference evidence="10 11" key="1">
    <citation type="journal article" date="2020" name="G3 (Bethesda)">
        <title>Improved Reference Genome for Cyclotella cryptica CCMP332, a Model for Cell Wall Morphogenesis, Salinity Adaptation, and Lipid Production in Diatoms (Bacillariophyta).</title>
        <authorList>
            <person name="Roberts W.R."/>
            <person name="Downey K.M."/>
            <person name="Ruck E.C."/>
            <person name="Traller J.C."/>
            <person name="Alverson A.J."/>
        </authorList>
    </citation>
    <scope>NUCLEOTIDE SEQUENCE [LARGE SCALE GENOMIC DNA]</scope>
    <source>
        <strain evidence="10 11">CCMP332</strain>
    </source>
</reference>
<keyword evidence="6" id="KW-0067">ATP-binding</keyword>
<dbReference type="InterPro" id="IPR000719">
    <property type="entry name" value="Prot_kinase_dom"/>
</dbReference>
<proteinExistence type="predicted"/>
<feature type="compositionally biased region" description="Basic and acidic residues" evidence="8">
    <location>
        <begin position="53"/>
        <end position="70"/>
    </location>
</feature>
<evidence type="ECO:0000256" key="6">
    <source>
        <dbReference type="ARBA" id="ARBA00022840"/>
    </source>
</evidence>
<dbReference type="GO" id="GO:0006950">
    <property type="term" value="P:response to stress"/>
    <property type="evidence" value="ECO:0007669"/>
    <property type="project" value="UniProtKB-ARBA"/>
</dbReference>
<dbReference type="AlphaFoldDB" id="A0ABD3Q8Z0"/>
<dbReference type="SUPFAM" id="SSF56112">
    <property type="entry name" value="Protein kinase-like (PK-like)"/>
    <property type="match status" value="1"/>
</dbReference>
<dbReference type="SMART" id="SM00220">
    <property type="entry name" value="S_TKc"/>
    <property type="match status" value="1"/>
</dbReference>
<feature type="region of interest" description="Disordered" evidence="8">
    <location>
        <begin position="176"/>
        <end position="229"/>
    </location>
</feature>
<feature type="compositionally biased region" description="Basic and acidic residues" evidence="8">
    <location>
        <begin position="177"/>
        <end position="188"/>
    </location>
</feature>
<comment type="caution">
    <text evidence="10">The sequence shown here is derived from an EMBL/GenBank/DDBJ whole genome shotgun (WGS) entry which is preliminary data.</text>
</comment>
<feature type="region of interest" description="Disordered" evidence="8">
    <location>
        <begin position="1"/>
        <end position="22"/>
    </location>
</feature>
<dbReference type="GO" id="GO:0004674">
    <property type="term" value="F:protein serine/threonine kinase activity"/>
    <property type="evidence" value="ECO:0007669"/>
    <property type="project" value="UniProtKB-KW"/>
</dbReference>
<dbReference type="EMBL" id="JABMIG020000065">
    <property type="protein sequence ID" value="KAL3796141.1"/>
    <property type="molecule type" value="Genomic_DNA"/>
</dbReference>
<name>A0ABD3Q8Z0_9STRA</name>
<gene>
    <name evidence="10" type="ORF">HJC23_000644</name>
</gene>
<dbReference type="PANTHER" id="PTHR11042">
    <property type="entry name" value="EUKARYOTIC TRANSLATION INITIATION FACTOR 2-ALPHA KINASE EIF2-ALPHA KINASE -RELATED"/>
    <property type="match status" value="1"/>
</dbReference>
<evidence type="ECO:0000256" key="1">
    <source>
        <dbReference type="ARBA" id="ARBA00012513"/>
    </source>
</evidence>
<evidence type="ECO:0000256" key="2">
    <source>
        <dbReference type="ARBA" id="ARBA00022527"/>
    </source>
</evidence>
<dbReference type="GO" id="GO:0017148">
    <property type="term" value="P:negative regulation of translation"/>
    <property type="evidence" value="ECO:0007669"/>
    <property type="project" value="UniProtKB-KW"/>
</dbReference>
<keyword evidence="5" id="KW-0418">Kinase</keyword>